<dbReference type="CDD" id="cd06581">
    <property type="entry name" value="TM_PBP1_LivM_like"/>
    <property type="match status" value="1"/>
</dbReference>
<evidence type="ECO:0000256" key="2">
    <source>
        <dbReference type="ARBA" id="ARBA00022475"/>
    </source>
</evidence>
<evidence type="ECO:0000256" key="4">
    <source>
        <dbReference type="ARBA" id="ARBA00022989"/>
    </source>
</evidence>
<keyword evidence="5 6" id="KW-0472">Membrane</keyword>
<feature type="transmembrane region" description="Helical" evidence="6">
    <location>
        <begin position="56"/>
        <end position="76"/>
    </location>
</feature>
<feature type="transmembrane region" description="Helical" evidence="6">
    <location>
        <begin position="207"/>
        <end position="233"/>
    </location>
</feature>
<keyword evidence="4 6" id="KW-1133">Transmembrane helix</keyword>
<feature type="transmembrane region" description="Helical" evidence="6">
    <location>
        <begin position="117"/>
        <end position="138"/>
    </location>
</feature>
<feature type="transmembrane region" description="Helical" evidence="6">
    <location>
        <begin position="85"/>
        <end position="105"/>
    </location>
</feature>
<organism evidence="7 8">
    <name type="scientific">candidate division KSB3 bacterium</name>
    <dbReference type="NCBI Taxonomy" id="2044937"/>
    <lineage>
        <taxon>Bacteria</taxon>
        <taxon>candidate division KSB3</taxon>
    </lineage>
</organism>
<evidence type="ECO:0000313" key="8">
    <source>
        <dbReference type="Proteomes" id="UP000649604"/>
    </source>
</evidence>
<feature type="transmembrane region" description="Helical" evidence="6">
    <location>
        <begin position="245"/>
        <end position="264"/>
    </location>
</feature>
<keyword evidence="2" id="KW-1003">Cell membrane</keyword>
<dbReference type="EMBL" id="WJJP01000588">
    <property type="protein sequence ID" value="MBD3326489.1"/>
    <property type="molecule type" value="Genomic_DNA"/>
</dbReference>
<evidence type="ECO:0000313" key="7">
    <source>
        <dbReference type="EMBL" id="MBD3326489.1"/>
    </source>
</evidence>
<dbReference type="InterPro" id="IPR001851">
    <property type="entry name" value="ABC_transp_permease"/>
</dbReference>
<comment type="subcellular location">
    <subcellularLocation>
        <location evidence="1">Cell membrane</location>
        <topology evidence="1">Multi-pass membrane protein</topology>
    </subcellularLocation>
</comment>
<feature type="transmembrane region" description="Helical" evidence="6">
    <location>
        <begin position="173"/>
        <end position="195"/>
    </location>
</feature>
<reference evidence="7" key="1">
    <citation type="submission" date="2019-11" db="EMBL/GenBank/DDBJ databases">
        <title>Microbial mats filling the niche in hypersaline microbial mats.</title>
        <authorList>
            <person name="Wong H.L."/>
            <person name="Macleod F.I."/>
            <person name="White R.A. III"/>
            <person name="Burns B.P."/>
        </authorList>
    </citation>
    <scope>NUCLEOTIDE SEQUENCE</scope>
    <source>
        <strain evidence="7">Rbin_158</strain>
    </source>
</reference>
<sequence length="282" mass="31096">MFYLKVLEIASLYTILVLGVYLMTGLTGLFSLGQGAFVSIGAYTAAIAFLKFHTSFPVAVMLAVLMGGVLGFLVGIPTLRLRRDYFLLVSFGLGEMVRAALLYLAQLTGGALGLAGIPKRVGLPLILVSIVVITYMIYSLKRSRFGRQCIAVRDDELAASMMGINVYTQKMKVFILSAMITAYGGALYAFVVMFIEPNLFNWLESAKLIIITFVGGMNSITGVILTSAMYYSFGEFFRFIDVWRDVLLAVVVILVVIFRPGGLFKSWEFAPLKLWRSFAKKG</sequence>
<dbReference type="GO" id="GO:0015658">
    <property type="term" value="F:branched-chain amino acid transmembrane transporter activity"/>
    <property type="evidence" value="ECO:0007669"/>
    <property type="project" value="InterPro"/>
</dbReference>
<evidence type="ECO:0000256" key="3">
    <source>
        <dbReference type="ARBA" id="ARBA00022692"/>
    </source>
</evidence>
<evidence type="ECO:0000256" key="5">
    <source>
        <dbReference type="ARBA" id="ARBA00023136"/>
    </source>
</evidence>
<dbReference type="PANTHER" id="PTHR30482:SF10">
    <property type="entry name" value="HIGH-AFFINITY BRANCHED-CHAIN AMINO ACID TRANSPORT PROTEIN BRAE"/>
    <property type="match status" value="1"/>
</dbReference>
<proteinExistence type="predicted"/>
<protein>
    <submittedName>
        <fullName evidence="7">Branched-chain amino acid ABC transporter permease</fullName>
    </submittedName>
</protein>
<dbReference type="InterPro" id="IPR043428">
    <property type="entry name" value="LivM-like"/>
</dbReference>
<dbReference type="PANTHER" id="PTHR30482">
    <property type="entry name" value="HIGH-AFFINITY BRANCHED-CHAIN AMINO ACID TRANSPORT SYSTEM PERMEASE"/>
    <property type="match status" value="1"/>
</dbReference>
<comment type="caution">
    <text evidence="7">The sequence shown here is derived from an EMBL/GenBank/DDBJ whole genome shotgun (WGS) entry which is preliminary data.</text>
</comment>
<dbReference type="Proteomes" id="UP000649604">
    <property type="component" value="Unassembled WGS sequence"/>
</dbReference>
<dbReference type="Pfam" id="PF02653">
    <property type="entry name" value="BPD_transp_2"/>
    <property type="match status" value="1"/>
</dbReference>
<accession>A0A9D5Q730</accession>
<dbReference type="GO" id="GO:0005886">
    <property type="term" value="C:plasma membrane"/>
    <property type="evidence" value="ECO:0007669"/>
    <property type="project" value="UniProtKB-SubCell"/>
</dbReference>
<name>A0A9D5Q730_9BACT</name>
<evidence type="ECO:0000256" key="1">
    <source>
        <dbReference type="ARBA" id="ARBA00004651"/>
    </source>
</evidence>
<evidence type="ECO:0000256" key="6">
    <source>
        <dbReference type="SAM" id="Phobius"/>
    </source>
</evidence>
<dbReference type="AlphaFoldDB" id="A0A9D5Q730"/>
<gene>
    <name evidence="7" type="ORF">GF339_18035</name>
</gene>
<keyword evidence="3 6" id="KW-0812">Transmembrane</keyword>